<dbReference type="Gene3D" id="3.40.710.10">
    <property type="entry name" value="DD-peptidase/beta-lactamase superfamily"/>
    <property type="match status" value="1"/>
</dbReference>
<accession>A0ABT3CIH4</accession>
<dbReference type="Proteomes" id="UP001526201">
    <property type="component" value="Unassembled WGS sequence"/>
</dbReference>
<evidence type="ECO:0000313" key="2">
    <source>
        <dbReference type="EMBL" id="MCV7229255.1"/>
    </source>
</evidence>
<evidence type="ECO:0000259" key="1">
    <source>
        <dbReference type="Pfam" id="PF00144"/>
    </source>
</evidence>
<evidence type="ECO:0000313" key="3">
    <source>
        <dbReference type="Proteomes" id="UP001526201"/>
    </source>
</evidence>
<dbReference type="NCBIfam" id="NF038269">
    <property type="entry name" value="lipase_LipE"/>
    <property type="match status" value="1"/>
</dbReference>
<dbReference type="InterPro" id="IPR001466">
    <property type="entry name" value="Beta-lactam-related"/>
</dbReference>
<dbReference type="PANTHER" id="PTHR43283">
    <property type="entry name" value="BETA-LACTAMASE-RELATED"/>
    <property type="match status" value="1"/>
</dbReference>
<dbReference type="SUPFAM" id="SSF56601">
    <property type="entry name" value="beta-lactamase/transpeptidase-like"/>
    <property type="match status" value="1"/>
</dbReference>
<sequence length="413" mass="45009">MAELNSDGRIRVPADLDAVTSVGAEDHSGIDPNAIERIWQATRYWYQAGMHPAIQVCLRHHGRVVLNRAIGHGWGNGPDDPPDAEKIPVTPETPFCVYSAAKAMTTTLVHLLVERGVFSLDDRVCDYLPSYTSHGKDRTTIRHVMTHSAGVPFALGPKPDLRRMNDSDYAREMLGNLRTVYPPGLVHMYHALTWGPLTREIVSAATGKNIRDVLAEEILDPLGFRWTNYGVAPQDVPLVAPSHATGKPLPAPIAAAFKLAVGGTTQQIIPFTNTPQFLTSVVPSSSTVSTADELSRFAEMLRRGGELDGVRVMKPETLYAATRPVRRLRPDIATGLMPMRWGTGYMLGSKRFGPFGRGEPAAFGHTGLVDIAVWADPERGLAAGVVSSGKPGGHREAKRYPELLDTIAREIPH</sequence>
<dbReference type="PANTHER" id="PTHR43283:SF3">
    <property type="entry name" value="BETA-LACTAMASE FAMILY PROTEIN (AFU_ORTHOLOGUE AFUA_5G07500)"/>
    <property type="match status" value="1"/>
</dbReference>
<dbReference type="EMBL" id="JACKTY010000040">
    <property type="protein sequence ID" value="MCV7229255.1"/>
    <property type="molecule type" value="Genomic_DNA"/>
</dbReference>
<name>A0ABT3CIH4_9MYCO</name>
<protein>
    <submittedName>
        <fullName evidence="2">Beta-lactamase family protein</fullName>
    </submittedName>
</protein>
<reference evidence="2 3" key="1">
    <citation type="journal article" date="2022" name="BMC Genomics">
        <title>Comparative genome analysis of mycobacteria focusing on tRNA and non-coding RNA.</title>
        <authorList>
            <person name="Behra P.R.K."/>
            <person name="Pettersson B.M.F."/>
            <person name="Ramesh M."/>
            <person name="Das S."/>
            <person name="Dasgupta S."/>
            <person name="Kirsebom L.A."/>
        </authorList>
    </citation>
    <scope>NUCLEOTIDE SEQUENCE [LARGE SCALE GENOMIC DNA]</scope>
    <source>
        <strain evidence="2 3">DSM 44078</strain>
    </source>
</reference>
<dbReference type="InterPro" id="IPR050789">
    <property type="entry name" value="Diverse_Enzym_Activities"/>
</dbReference>
<keyword evidence="3" id="KW-1185">Reference proteome</keyword>
<dbReference type="Pfam" id="PF00144">
    <property type="entry name" value="Beta-lactamase"/>
    <property type="match status" value="1"/>
</dbReference>
<organism evidence="2 3">
    <name type="scientific">Mycolicibacterium komossense</name>
    <dbReference type="NCBI Taxonomy" id="1779"/>
    <lineage>
        <taxon>Bacteria</taxon>
        <taxon>Bacillati</taxon>
        <taxon>Actinomycetota</taxon>
        <taxon>Actinomycetes</taxon>
        <taxon>Mycobacteriales</taxon>
        <taxon>Mycobacteriaceae</taxon>
        <taxon>Mycolicibacterium</taxon>
    </lineage>
</organism>
<dbReference type="InterPro" id="IPR012338">
    <property type="entry name" value="Beta-lactam/transpept-like"/>
</dbReference>
<comment type="caution">
    <text evidence="2">The sequence shown here is derived from an EMBL/GenBank/DDBJ whole genome shotgun (WGS) entry which is preliminary data.</text>
</comment>
<proteinExistence type="predicted"/>
<dbReference type="RefSeq" id="WP_264070467.1">
    <property type="nucleotide sequence ID" value="NZ_JACKTY010000040.1"/>
</dbReference>
<feature type="domain" description="Beta-lactamase-related" evidence="1">
    <location>
        <begin position="47"/>
        <end position="402"/>
    </location>
</feature>
<gene>
    <name evidence="2" type="ORF">H7J73_24905</name>
</gene>